<evidence type="ECO:0000313" key="1">
    <source>
        <dbReference type="EMBL" id="TKC86908.1"/>
    </source>
</evidence>
<dbReference type="Proteomes" id="UP000305539">
    <property type="component" value="Unassembled WGS sequence"/>
</dbReference>
<sequence>MNHSYNSLYVPLDIGTWSCELVPANEYRSPSGNWLPFMKGDELKQLEDDRRTFDRYFRPNYDFRQLIATDIDAVRSFMRDQLNVVHWEMPTNNAGIERILKHAVRDGWLVPVVNRDRCAQTPTFRPAPAPLYWGPTRNVSGGGGGSGAIASTSGKSFHQMAMDSMGLDAEGAWGYIDQYNAMVGRVDEMQAVRASMPIGDAQPFKYTPDTVGNDVTELAARGLGEAAEAECDAIYDAEMMACFAAGAMYRDPRTYALCKERAFQNYQACRGYS</sequence>
<evidence type="ECO:0000313" key="2">
    <source>
        <dbReference type="Proteomes" id="UP000305539"/>
    </source>
</evidence>
<dbReference type="RefSeq" id="WP_136896801.1">
    <property type="nucleotide sequence ID" value="NZ_SWJE01000010.1"/>
</dbReference>
<gene>
    <name evidence="1" type="ORF">FAZ69_19965</name>
</gene>
<organism evidence="1 2">
    <name type="scientific">Trinickia terrae</name>
    <dbReference type="NCBI Taxonomy" id="2571161"/>
    <lineage>
        <taxon>Bacteria</taxon>
        <taxon>Pseudomonadati</taxon>
        <taxon>Pseudomonadota</taxon>
        <taxon>Betaproteobacteria</taxon>
        <taxon>Burkholderiales</taxon>
        <taxon>Burkholderiaceae</taxon>
        <taxon>Trinickia</taxon>
    </lineage>
</organism>
<reference evidence="1 2" key="1">
    <citation type="submission" date="2019-04" db="EMBL/GenBank/DDBJ databases">
        <title>Trinickia sp. 7GSK02, isolated from subtropical forest soil.</title>
        <authorList>
            <person name="Gao Z.-H."/>
            <person name="Qiu L.-H."/>
        </authorList>
    </citation>
    <scope>NUCLEOTIDE SEQUENCE [LARGE SCALE GENOMIC DNA]</scope>
    <source>
        <strain evidence="1 2">7GSK02</strain>
    </source>
</reference>
<keyword evidence="2" id="KW-1185">Reference proteome</keyword>
<accession>A0A4U1I1A9</accession>
<protein>
    <submittedName>
        <fullName evidence="1">Uncharacterized protein</fullName>
    </submittedName>
</protein>
<proteinExistence type="predicted"/>
<dbReference type="AlphaFoldDB" id="A0A4U1I1A9"/>
<dbReference type="OrthoDB" id="9115117at2"/>
<comment type="caution">
    <text evidence="1">The sequence shown here is derived from an EMBL/GenBank/DDBJ whole genome shotgun (WGS) entry which is preliminary data.</text>
</comment>
<name>A0A4U1I1A9_9BURK</name>
<dbReference type="EMBL" id="SWJE01000010">
    <property type="protein sequence ID" value="TKC86908.1"/>
    <property type="molecule type" value="Genomic_DNA"/>
</dbReference>